<organism evidence="1">
    <name type="scientific">Gentiana zollingeri</name>
    <dbReference type="NCBI Taxonomy" id="553064"/>
    <lineage>
        <taxon>Eukaryota</taxon>
        <taxon>Viridiplantae</taxon>
        <taxon>Streptophyta</taxon>
        <taxon>Embryophyta</taxon>
        <taxon>Tracheophyta</taxon>
        <taxon>Spermatophyta</taxon>
        <taxon>Magnoliopsida</taxon>
        <taxon>eudicotyledons</taxon>
        <taxon>Gunneridae</taxon>
        <taxon>Pentapetalae</taxon>
        <taxon>asterids</taxon>
        <taxon>lamiids</taxon>
        <taxon>Gentianales</taxon>
        <taxon>Gentianaceae</taxon>
        <taxon>Gentianeae</taxon>
        <taxon>Gentianinae</taxon>
        <taxon>Gentiana</taxon>
    </lineage>
</organism>
<keyword evidence="1" id="KW-0150">Chloroplast</keyword>
<geneLocation type="chloroplast" evidence="1"/>
<gene>
    <name evidence="1" type="primary">ndhD</name>
</gene>
<name>A0A8K1YJY4_9GENT</name>
<dbReference type="GeneID" id="68661501"/>
<dbReference type="AlphaFoldDB" id="A0A8K1YJY4"/>
<dbReference type="RefSeq" id="YP_010216281.1">
    <property type="nucleotide sequence ID" value="NC_058884.1"/>
</dbReference>
<proteinExistence type="predicted"/>
<evidence type="ECO:0000313" key="1">
    <source>
        <dbReference type="EMBL" id="UBR43124.1"/>
    </source>
</evidence>
<accession>A0A8K1YJY4</accession>
<keyword evidence="1" id="KW-0934">Plastid</keyword>
<reference evidence="1" key="1">
    <citation type="submission" date="2021-08" db="EMBL/GenBank/DDBJ databases">
        <title>Molecular evolution and phylogenetics of Gentianeae.</title>
        <authorList>
            <person name="Fu P.C."/>
            <person name="Sun S.S."/>
        </authorList>
    </citation>
    <scope>NUCLEOTIDE SEQUENCE</scope>
</reference>
<dbReference type="EMBL" id="MZ934753">
    <property type="protein sequence ID" value="UBR43124.1"/>
    <property type="molecule type" value="Genomic_DNA"/>
</dbReference>
<protein>
    <submittedName>
        <fullName evidence="1">NADH-plastoquinone oxidoreductase subunit 4</fullName>
    </submittedName>
</protein>
<sequence length="25" mass="2791">MGFFAFAVKSPIISLHTRLPDTRGE</sequence>